<sequence length="376" mass="40165">MRIFSKPFLQSDCERGTLGALQGCYCNQSAWQTLLIHGLDAQASEYLEDQRRLSSWGCMLALDISWLSLINLSIGKKVLLEGPWTISGHYLAVKPWTSSFQSCESSFGSILECAKATSPVDSPVESGKEARNDQVAPAVTEPPKESANGQSLNFEFGKINGEIPQNPQTMKNKEENLHEMETLSKDHAEDASWTVVHNKGKKVVGQSVNGKKKIPLKKPIMSKQRSSLLIGSNKKKEDLGHKGGSAHASSSVGAQEGFRTAEPSKPSISAVKTTRTPANHHKRRRLASLQSSPVDTTPPGGEQKKNPIQSHASSISASVNISSAAACSGEVPPSLMPLNPVLVPMSSAPVKNVNGPSCIGTESAVNPANAALPQNS</sequence>
<evidence type="ECO:0008006" key="4">
    <source>
        <dbReference type="Google" id="ProtNLM"/>
    </source>
</evidence>
<dbReference type="EMBL" id="JASCZI010211458">
    <property type="protein sequence ID" value="MED6191896.1"/>
    <property type="molecule type" value="Genomic_DNA"/>
</dbReference>
<organism evidence="2 3">
    <name type="scientific">Stylosanthes scabra</name>
    <dbReference type="NCBI Taxonomy" id="79078"/>
    <lineage>
        <taxon>Eukaryota</taxon>
        <taxon>Viridiplantae</taxon>
        <taxon>Streptophyta</taxon>
        <taxon>Embryophyta</taxon>
        <taxon>Tracheophyta</taxon>
        <taxon>Spermatophyta</taxon>
        <taxon>Magnoliopsida</taxon>
        <taxon>eudicotyledons</taxon>
        <taxon>Gunneridae</taxon>
        <taxon>Pentapetalae</taxon>
        <taxon>rosids</taxon>
        <taxon>fabids</taxon>
        <taxon>Fabales</taxon>
        <taxon>Fabaceae</taxon>
        <taxon>Papilionoideae</taxon>
        <taxon>50 kb inversion clade</taxon>
        <taxon>dalbergioids sensu lato</taxon>
        <taxon>Dalbergieae</taxon>
        <taxon>Pterocarpus clade</taxon>
        <taxon>Stylosanthes</taxon>
    </lineage>
</organism>
<proteinExistence type="predicted"/>
<evidence type="ECO:0000313" key="2">
    <source>
        <dbReference type="EMBL" id="MED6191896.1"/>
    </source>
</evidence>
<evidence type="ECO:0000313" key="3">
    <source>
        <dbReference type="Proteomes" id="UP001341840"/>
    </source>
</evidence>
<protein>
    <recommendedName>
        <fullName evidence="4">DUF4283 domain-containing protein</fullName>
    </recommendedName>
</protein>
<evidence type="ECO:0000256" key="1">
    <source>
        <dbReference type="SAM" id="MobiDB-lite"/>
    </source>
</evidence>
<name>A0ABU6X181_9FABA</name>
<feature type="compositionally biased region" description="Low complexity" evidence="1">
    <location>
        <begin position="245"/>
        <end position="254"/>
    </location>
</feature>
<keyword evidence="3" id="KW-1185">Reference proteome</keyword>
<reference evidence="2 3" key="1">
    <citation type="journal article" date="2023" name="Plants (Basel)">
        <title>Bridging the Gap: Combining Genomics and Transcriptomics Approaches to Understand Stylosanthes scabra, an Orphan Legume from the Brazilian Caatinga.</title>
        <authorList>
            <person name="Ferreira-Neto J.R.C."/>
            <person name="da Silva M.D."/>
            <person name="Binneck E."/>
            <person name="de Melo N.F."/>
            <person name="da Silva R.H."/>
            <person name="de Melo A.L.T.M."/>
            <person name="Pandolfi V."/>
            <person name="Bustamante F.O."/>
            <person name="Brasileiro-Vidal A.C."/>
            <person name="Benko-Iseppon A.M."/>
        </authorList>
    </citation>
    <scope>NUCLEOTIDE SEQUENCE [LARGE SCALE GENOMIC DNA]</scope>
    <source>
        <tissue evidence="2">Leaves</tissue>
    </source>
</reference>
<accession>A0ABU6X181</accession>
<dbReference type="Proteomes" id="UP001341840">
    <property type="component" value="Unassembled WGS sequence"/>
</dbReference>
<comment type="caution">
    <text evidence="2">The sequence shown here is derived from an EMBL/GenBank/DDBJ whole genome shotgun (WGS) entry which is preliminary data.</text>
</comment>
<feature type="region of interest" description="Disordered" evidence="1">
    <location>
        <begin position="206"/>
        <end position="314"/>
    </location>
</feature>
<feature type="region of interest" description="Disordered" evidence="1">
    <location>
        <begin position="119"/>
        <end position="150"/>
    </location>
</feature>
<gene>
    <name evidence="2" type="ORF">PIB30_004975</name>
</gene>
<feature type="compositionally biased region" description="Polar residues" evidence="1">
    <location>
        <begin position="266"/>
        <end position="277"/>
    </location>
</feature>